<evidence type="ECO:0000256" key="4">
    <source>
        <dbReference type="ARBA" id="ARBA00022475"/>
    </source>
</evidence>
<gene>
    <name evidence="11" type="ordered locus">Veis_4043</name>
</gene>
<keyword evidence="4" id="KW-1003">Cell membrane</keyword>
<evidence type="ECO:0000259" key="10">
    <source>
        <dbReference type="PROSITE" id="PS50928"/>
    </source>
</evidence>
<dbReference type="HOGENOM" id="CLU_039052_0_0_4"/>
<keyword evidence="12" id="KW-1185">Reference proteome</keyword>
<dbReference type="PANTHER" id="PTHR42929:SF5">
    <property type="entry name" value="ABC TRANSPORTER PERMEASE PROTEIN"/>
    <property type="match status" value="1"/>
</dbReference>
<evidence type="ECO:0000256" key="2">
    <source>
        <dbReference type="ARBA" id="ARBA00007069"/>
    </source>
</evidence>
<dbReference type="InterPro" id="IPR000515">
    <property type="entry name" value="MetI-like"/>
</dbReference>
<dbReference type="eggNOG" id="COG1176">
    <property type="taxonomic scope" value="Bacteria"/>
</dbReference>
<feature type="domain" description="ABC transmembrane type-1" evidence="10">
    <location>
        <begin position="311"/>
        <end position="517"/>
    </location>
</feature>
<dbReference type="InterPro" id="IPR035906">
    <property type="entry name" value="MetI-like_sf"/>
</dbReference>
<evidence type="ECO:0000256" key="9">
    <source>
        <dbReference type="SAM" id="MobiDB-lite"/>
    </source>
</evidence>
<feature type="transmembrane region" description="Helical" evidence="8">
    <location>
        <begin position="144"/>
        <end position="168"/>
    </location>
</feature>
<keyword evidence="7 8" id="KW-0472">Membrane</keyword>
<proteinExistence type="inferred from homology"/>
<dbReference type="GO" id="GO:0005886">
    <property type="term" value="C:plasma membrane"/>
    <property type="evidence" value="ECO:0007669"/>
    <property type="project" value="UniProtKB-SubCell"/>
</dbReference>
<dbReference type="CDD" id="cd06261">
    <property type="entry name" value="TM_PBP2"/>
    <property type="match status" value="1"/>
</dbReference>
<reference evidence="12" key="1">
    <citation type="submission" date="2006-12" db="EMBL/GenBank/DDBJ databases">
        <title>Complete sequence of chromosome 1 of Verminephrobacter eiseniae EF01-2.</title>
        <authorList>
            <person name="Copeland A."/>
            <person name="Lucas S."/>
            <person name="Lapidus A."/>
            <person name="Barry K."/>
            <person name="Detter J.C."/>
            <person name="Glavina del Rio T."/>
            <person name="Dalin E."/>
            <person name="Tice H."/>
            <person name="Pitluck S."/>
            <person name="Chertkov O."/>
            <person name="Brettin T."/>
            <person name="Bruce D."/>
            <person name="Han C."/>
            <person name="Tapia R."/>
            <person name="Gilna P."/>
            <person name="Schmutz J."/>
            <person name="Larimer F."/>
            <person name="Land M."/>
            <person name="Hauser L."/>
            <person name="Kyrpides N."/>
            <person name="Kim E."/>
            <person name="Stahl D."/>
            <person name="Richardson P."/>
        </authorList>
    </citation>
    <scope>NUCLEOTIDE SEQUENCE [LARGE SCALE GENOMIC DNA]</scope>
    <source>
        <strain evidence="12">EF01-2</strain>
    </source>
</reference>
<dbReference type="STRING" id="391735.Veis_4043"/>
<dbReference type="SUPFAM" id="SSF161098">
    <property type="entry name" value="MetI-like"/>
    <property type="match status" value="1"/>
</dbReference>
<feature type="region of interest" description="Disordered" evidence="9">
    <location>
        <begin position="1"/>
        <end position="124"/>
    </location>
</feature>
<protein>
    <submittedName>
        <fullName evidence="11">Binding-protein-dependent transport systems inner membrane component</fullName>
    </submittedName>
</protein>
<feature type="transmembrane region" description="Helical" evidence="8">
    <location>
        <begin position="317"/>
        <end position="339"/>
    </location>
</feature>
<evidence type="ECO:0000256" key="5">
    <source>
        <dbReference type="ARBA" id="ARBA00022692"/>
    </source>
</evidence>
<dbReference type="PANTHER" id="PTHR42929">
    <property type="entry name" value="INNER MEMBRANE ABC TRANSPORTER PERMEASE PROTEIN YDCU-RELATED-RELATED"/>
    <property type="match status" value="1"/>
</dbReference>
<evidence type="ECO:0000256" key="6">
    <source>
        <dbReference type="ARBA" id="ARBA00022989"/>
    </source>
</evidence>
<evidence type="ECO:0000313" key="11">
    <source>
        <dbReference type="EMBL" id="ABM59748.1"/>
    </source>
</evidence>
<comment type="subcellular location">
    <subcellularLocation>
        <location evidence="1 8">Cell membrane</location>
        <topology evidence="1 8">Multi-pass membrane protein</topology>
    </subcellularLocation>
</comment>
<dbReference type="GO" id="GO:0055085">
    <property type="term" value="P:transmembrane transport"/>
    <property type="evidence" value="ECO:0007669"/>
    <property type="project" value="InterPro"/>
</dbReference>
<organism evidence="11 12">
    <name type="scientific">Verminephrobacter eiseniae (strain EF01-2)</name>
    <dbReference type="NCBI Taxonomy" id="391735"/>
    <lineage>
        <taxon>Bacteria</taxon>
        <taxon>Pseudomonadati</taxon>
        <taxon>Pseudomonadota</taxon>
        <taxon>Betaproteobacteria</taxon>
        <taxon>Burkholderiales</taxon>
        <taxon>Comamonadaceae</taxon>
        <taxon>Verminephrobacter</taxon>
    </lineage>
</organism>
<dbReference type="Proteomes" id="UP000000374">
    <property type="component" value="Chromosome"/>
</dbReference>
<evidence type="ECO:0000313" key="12">
    <source>
        <dbReference type="Proteomes" id="UP000000374"/>
    </source>
</evidence>
<evidence type="ECO:0000256" key="7">
    <source>
        <dbReference type="ARBA" id="ARBA00023136"/>
    </source>
</evidence>
<evidence type="ECO:0000256" key="1">
    <source>
        <dbReference type="ARBA" id="ARBA00004651"/>
    </source>
</evidence>
<dbReference type="AlphaFoldDB" id="A1WQ41"/>
<keyword evidence="3 8" id="KW-0813">Transport</keyword>
<keyword evidence="5 8" id="KW-0812">Transmembrane</keyword>
<dbReference type="KEGG" id="vei:Veis_4043"/>
<name>A1WQ41_VEREI</name>
<dbReference type="Pfam" id="PF00528">
    <property type="entry name" value="BPD_transp_1"/>
    <property type="match status" value="1"/>
</dbReference>
<evidence type="ECO:0000256" key="8">
    <source>
        <dbReference type="RuleBase" id="RU363032"/>
    </source>
</evidence>
<keyword evidence="6 8" id="KW-1133">Transmembrane helix</keyword>
<comment type="similarity">
    <text evidence="2">Belongs to the binding-protein-dependent transport system permease family. CysTW subfamily.</text>
</comment>
<dbReference type="Gene3D" id="1.10.3720.10">
    <property type="entry name" value="MetI-like"/>
    <property type="match status" value="1"/>
</dbReference>
<feature type="transmembrane region" description="Helical" evidence="8">
    <location>
        <begin position="453"/>
        <end position="474"/>
    </location>
</feature>
<dbReference type="PROSITE" id="PS50928">
    <property type="entry name" value="ABC_TM1"/>
    <property type="match status" value="1"/>
</dbReference>
<dbReference type="EMBL" id="CP000542">
    <property type="protein sequence ID" value="ABM59748.1"/>
    <property type="molecule type" value="Genomic_DNA"/>
</dbReference>
<feature type="transmembrane region" description="Helical" evidence="8">
    <location>
        <begin position="346"/>
        <end position="369"/>
    </location>
</feature>
<evidence type="ECO:0000256" key="3">
    <source>
        <dbReference type="ARBA" id="ARBA00022448"/>
    </source>
</evidence>
<sequence>MQERLGVSGARPPEGAHTAAEGEGIPVSGARPPEGAHTAAEGEGIPVSAARPPEGAHTAAGGEGIPVSGARPPEGAHTAAEGEGIPVSAARPPEGAHTAAEGEGIPVSAARPPEGAPVGAADGSAPGALRQALARAQRRRQWRAFSLTLPLLLFLLLTLLLPIAALLLRAVENPEVARALPGTIRALDGWDRRDAPPAAAYAALVRDLADLPDGADAGALARRLNSEVPGARSMVMGAYRSRPFAGSDEAIRQRLLQADPRWGQAPLWRAIAKNGARWTPDYLLAALDLQRDAQGRIERMPADQRAFVGILLRTFQISLVVTLCCLLLGYPLAWWLAALPARAANVLMILVLVPFWTSVLVRVAAWIVLLQSEGLVNRALIGLGLVAEPLALLFNRTGVVIAMVHILLPFMILPLYSVMKNVPPSYLRAAVSLGSPPWAAFLRVYVPQTYPGIGAGALLVFILALGYYITPALLGGADDQMLSYYIARYTNVDVNWGMACALSALLLLATLLLYGVYRRIGKEQPIH</sequence>
<feature type="transmembrane region" description="Helical" evidence="8">
    <location>
        <begin position="399"/>
        <end position="419"/>
    </location>
</feature>
<feature type="transmembrane region" description="Helical" evidence="8">
    <location>
        <begin position="494"/>
        <end position="517"/>
    </location>
</feature>
<accession>A1WQ41</accession>